<sequence>MLFEAWICPLDFGTILLFVLCVTLVAVLVQLANTGKTSSQTSQLTCTPAETTNQTTVHGNDNITVSTGSGSTITINMVTYPRHEVQVPKEDHSTETRPEQEADSSALVPLVPKPVSKPKRPNSKTLNTCYKLIDNLAKLSTEGKILKCCSIIKQLMKTKTDPDFQVALRHAASFNAINEEDVTKANHLLRQVTAFLPETMHETEHRLWWSRLKSLAKMREGKCDVGIVFAKETLPLLDTMAPGSMTGWVLLNHARLVSEIAAGQDDDDDR</sequence>
<keyword evidence="2" id="KW-1133">Transmembrane helix</keyword>
<dbReference type="EMBL" id="OV696690">
    <property type="protein sequence ID" value="CAH1266090.1"/>
    <property type="molecule type" value="Genomic_DNA"/>
</dbReference>
<evidence type="ECO:0000313" key="3">
    <source>
        <dbReference type="EMBL" id="CAH1266090.1"/>
    </source>
</evidence>
<keyword evidence="2" id="KW-0472">Membrane</keyword>
<proteinExistence type="predicted"/>
<organism evidence="3 4">
    <name type="scientific">Branchiostoma lanceolatum</name>
    <name type="common">Common lancelet</name>
    <name type="synonym">Amphioxus lanceolatum</name>
    <dbReference type="NCBI Taxonomy" id="7740"/>
    <lineage>
        <taxon>Eukaryota</taxon>
        <taxon>Metazoa</taxon>
        <taxon>Chordata</taxon>
        <taxon>Cephalochordata</taxon>
        <taxon>Leptocardii</taxon>
        <taxon>Amphioxiformes</taxon>
        <taxon>Branchiostomatidae</taxon>
        <taxon>Branchiostoma</taxon>
    </lineage>
</organism>
<reference evidence="3" key="1">
    <citation type="submission" date="2022-01" db="EMBL/GenBank/DDBJ databases">
        <authorList>
            <person name="Braso-Vives M."/>
        </authorList>
    </citation>
    <scope>NUCLEOTIDE SEQUENCE</scope>
</reference>
<protein>
    <submittedName>
        <fullName evidence="3">Hypp3300 protein</fullName>
    </submittedName>
</protein>
<evidence type="ECO:0000313" key="4">
    <source>
        <dbReference type="Proteomes" id="UP000838412"/>
    </source>
</evidence>
<evidence type="ECO:0000256" key="1">
    <source>
        <dbReference type="SAM" id="MobiDB-lite"/>
    </source>
</evidence>
<feature type="compositionally biased region" description="Basic and acidic residues" evidence="1">
    <location>
        <begin position="87"/>
        <end position="100"/>
    </location>
</feature>
<dbReference type="AlphaFoldDB" id="A0A8K0A209"/>
<keyword evidence="4" id="KW-1185">Reference proteome</keyword>
<evidence type="ECO:0000256" key="2">
    <source>
        <dbReference type="SAM" id="Phobius"/>
    </source>
</evidence>
<dbReference type="Proteomes" id="UP000838412">
    <property type="component" value="Chromosome 5"/>
</dbReference>
<gene>
    <name evidence="3" type="primary">Hypp3300</name>
    <name evidence="3" type="ORF">BLAG_LOCUS19814</name>
</gene>
<feature type="transmembrane region" description="Helical" evidence="2">
    <location>
        <begin position="12"/>
        <end position="32"/>
    </location>
</feature>
<keyword evidence="2" id="KW-0812">Transmembrane</keyword>
<name>A0A8K0A209_BRALA</name>
<feature type="compositionally biased region" description="Low complexity" evidence="1">
    <location>
        <begin position="104"/>
        <end position="114"/>
    </location>
</feature>
<feature type="region of interest" description="Disordered" evidence="1">
    <location>
        <begin position="87"/>
        <end position="122"/>
    </location>
</feature>
<accession>A0A8K0A209</accession>